<dbReference type="RefSeq" id="WP_344609429.1">
    <property type="nucleotide sequence ID" value="NZ_BAAAHE010000052.1"/>
</dbReference>
<feature type="DNA-binding region" description="H-T-H motif" evidence="2">
    <location>
        <begin position="35"/>
        <end position="54"/>
    </location>
</feature>
<dbReference type="PANTHER" id="PTHR30055:SF146">
    <property type="entry name" value="HTH-TYPE TRANSCRIPTIONAL DUAL REGULATOR CECR"/>
    <property type="match status" value="1"/>
</dbReference>
<evidence type="ECO:0000313" key="4">
    <source>
        <dbReference type="EMBL" id="GAA0637231.1"/>
    </source>
</evidence>
<dbReference type="InterPro" id="IPR023772">
    <property type="entry name" value="DNA-bd_HTH_TetR-type_CS"/>
</dbReference>
<feature type="domain" description="HTH tetR-type" evidence="3">
    <location>
        <begin position="12"/>
        <end position="72"/>
    </location>
</feature>
<dbReference type="PRINTS" id="PR00455">
    <property type="entry name" value="HTHTETR"/>
</dbReference>
<evidence type="ECO:0000256" key="2">
    <source>
        <dbReference type="PROSITE-ProRule" id="PRU00335"/>
    </source>
</evidence>
<name>A0ABN1HBW9_9ACTN</name>
<proteinExistence type="predicted"/>
<dbReference type="InterPro" id="IPR001647">
    <property type="entry name" value="HTH_TetR"/>
</dbReference>
<gene>
    <name evidence="4" type="ORF">GCM10009547_46980</name>
</gene>
<dbReference type="Proteomes" id="UP001500957">
    <property type="component" value="Unassembled WGS sequence"/>
</dbReference>
<reference evidence="4 5" key="1">
    <citation type="journal article" date="2019" name="Int. J. Syst. Evol. Microbiol.">
        <title>The Global Catalogue of Microorganisms (GCM) 10K type strain sequencing project: providing services to taxonomists for standard genome sequencing and annotation.</title>
        <authorList>
            <consortium name="The Broad Institute Genomics Platform"/>
            <consortium name="The Broad Institute Genome Sequencing Center for Infectious Disease"/>
            <person name="Wu L."/>
            <person name="Ma J."/>
        </authorList>
    </citation>
    <scope>NUCLEOTIDE SEQUENCE [LARGE SCALE GENOMIC DNA]</scope>
    <source>
        <strain evidence="4 5">JCM 10671</strain>
    </source>
</reference>
<dbReference type="InterPro" id="IPR050109">
    <property type="entry name" value="HTH-type_TetR-like_transc_reg"/>
</dbReference>
<comment type="caution">
    <text evidence="4">The sequence shown here is derived from an EMBL/GenBank/DDBJ whole genome shotgun (WGS) entry which is preliminary data.</text>
</comment>
<protein>
    <submittedName>
        <fullName evidence="4">TetR family transcriptional regulator</fullName>
    </submittedName>
</protein>
<dbReference type="PROSITE" id="PS50977">
    <property type="entry name" value="HTH_TETR_2"/>
    <property type="match status" value="1"/>
</dbReference>
<accession>A0ABN1HBW9</accession>
<dbReference type="InterPro" id="IPR009057">
    <property type="entry name" value="Homeodomain-like_sf"/>
</dbReference>
<dbReference type="Gene3D" id="1.10.357.10">
    <property type="entry name" value="Tetracycline Repressor, domain 2"/>
    <property type="match status" value="1"/>
</dbReference>
<dbReference type="PANTHER" id="PTHR30055">
    <property type="entry name" value="HTH-TYPE TRANSCRIPTIONAL REGULATOR RUTR"/>
    <property type="match status" value="1"/>
</dbReference>
<organism evidence="4 5">
    <name type="scientific">Sporichthya brevicatena</name>
    <dbReference type="NCBI Taxonomy" id="171442"/>
    <lineage>
        <taxon>Bacteria</taxon>
        <taxon>Bacillati</taxon>
        <taxon>Actinomycetota</taxon>
        <taxon>Actinomycetes</taxon>
        <taxon>Sporichthyales</taxon>
        <taxon>Sporichthyaceae</taxon>
        <taxon>Sporichthya</taxon>
    </lineage>
</organism>
<dbReference type="EMBL" id="BAAAHE010000052">
    <property type="protein sequence ID" value="GAA0637231.1"/>
    <property type="molecule type" value="Genomic_DNA"/>
</dbReference>
<keyword evidence="5" id="KW-1185">Reference proteome</keyword>
<keyword evidence="1 2" id="KW-0238">DNA-binding</keyword>
<sequence>MSAEPAPQAPTPGTRARALSTALDLFSRDGYDAVSMRAIAEELGVTKAALYHHFTSKEEIARELVGSYLDAVEETVTWAEQARPDLDELLARWADLVRAQGLQVGKFINANQRLMRELGLVSGEGPRRAVDRIAATVVGPEAPPELRLQVRMALLAMHMAAIASEGLPLEPDVVFRIARGVAASIVRNAQA</sequence>
<evidence type="ECO:0000313" key="5">
    <source>
        <dbReference type="Proteomes" id="UP001500957"/>
    </source>
</evidence>
<evidence type="ECO:0000256" key="1">
    <source>
        <dbReference type="ARBA" id="ARBA00023125"/>
    </source>
</evidence>
<dbReference type="Pfam" id="PF00440">
    <property type="entry name" value="TetR_N"/>
    <property type="match status" value="1"/>
</dbReference>
<dbReference type="PROSITE" id="PS01081">
    <property type="entry name" value="HTH_TETR_1"/>
    <property type="match status" value="1"/>
</dbReference>
<evidence type="ECO:0000259" key="3">
    <source>
        <dbReference type="PROSITE" id="PS50977"/>
    </source>
</evidence>
<dbReference type="SUPFAM" id="SSF46689">
    <property type="entry name" value="Homeodomain-like"/>
    <property type="match status" value="1"/>
</dbReference>